<dbReference type="Proteomes" id="UP001652627">
    <property type="component" value="Chromosome 1"/>
</dbReference>
<dbReference type="Pfam" id="PF00702">
    <property type="entry name" value="Hydrolase"/>
    <property type="match status" value="1"/>
</dbReference>
<feature type="region of interest" description="Disordered" evidence="2">
    <location>
        <begin position="1"/>
        <end position="53"/>
    </location>
</feature>
<dbReference type="PANTHER" id="PTHR18901:SF38">
    <property type="entry name" value="PSEUDOURIDINE-5'-PHOSPHATASE"/>
    <property type="match status" value="1"/>
</dbReference>
<dbReference type="InterPro" id="IPR045228">
    <property type="entry name" value="Gpp1/Gpp2-like"/>
</dbReference>
<dbReference type="Gene3D" id="3.40.50.1000">
    <property type="entry name" value="HAD superfamily/HAD-like"/>
    <property type="match status" value="1"/>
</dbReference>
<dbReference type="InterPro" id="IPR036412">
    <property type="entry name" value="HAD-like_sf"/>
</dbReference>
<feature type="region of interest" description="Disordered" evidence="2">
    <location>
        <begin position="102"/>
        <end position="125"/>
    </location>
</feature>
<reference evidence="4" key="2">
    <citation type="submission" date="2025-08" db="UniProtKB">
        <authorList>
            <consortium name="RefSeq"/>
        </authorList>
    </citation>
    <scope>IDENTIFICATION</scope>
    <source>
        <tissue evidence="4">Blood</tissue>
    </source>
</reference>
<reference evidence="3" key="1">
    <citation type="submission" date="2025-05" db="UniProtKB">
        <authorList>
            <consortium name="RefSeq"/>
        </authorList>
    </citation>
    <scope>NUCLEOTIDE SEQUENCE [LARGE SCALE GENOMIC DNA]</scope>
</reference>
<dbReference type="CDD" id="cd07529">
    <property type="entry name" value="HAD_AtGPP-like"/>
    <property type="match status" value="1"/>
</dbReference>
<dbReference type="GeneID" id="106491406"/>
<evidence type="ECO:0000313" key="4">
    <source>
        <dbReference type="RefSeq" id="XP_067152383.1"/>
    </source>
</evidence>
<evidence type="ECO:0000256" key="1">
    <source>
        <dbReference type="ARBA" id="ARBA00022801"/>
    </source>
</evidence>
<feature type="compositionally biased region" description="Basic and acidic residues" evidence="2">
    <location>
        <begin position="35"/>
        <end position="44"/>
    </location>
</feature>
<feature type="compositionally biased region" description="Polar residues" evidence="2">
    <location>
        <begin position="12"/>
        <end position="21"/>
    </location>
</feature>
<dbReference type="Gene3D" id="1.10.150.240">
    <property type="entry name" value="Putative phosphatase, domain 2"/>
    <property type="match status" value="1"/>
</dbReference>
<accession>A0ABM4EI67</accession>
<dbReference type="SFLD" id="SFLDG01129">
    <property type="entry name" value="C1.5:_HAD__Beta-PGM__Phosphata"/>
    <property type="match status" value="1"/>
</dbReference>
<dbReference type="PANTHER" id="PTHR18901">
    <property type="entry name" value="2-DEOXYGLUCOSE-6-PHOSPHATE PHOSPHATASE 2"/>
    <property type="match status" value="1"/>
</dbReference>
<keyword evidence="1" id="KW-0378">Hydrolase</keyword>
<protein>
    <submittedName>
        <fullName evidence="4">Pseudouridine-5'-phosphatase isoform X1</fullName>
    </submittedName>
</protein>
<keyword evidence="3" id="KW-1185">Reference proteome</keyword>
<organism evidence="3 4">
    <name type="scientific">Apteryx mantelli</name>
    <name type="common">North Island brown kiwi</name>
    <dbReference type="NCBI Taxonomy" id="2696672"/>
    <lineage>
        <taxon>Eukaryota</taxon>
        <taxon>Metazoa</taxon>
        <taxon>Chordata</taxon>
        <taxon>Craniata</taxon>
        <taxon>Vertebrata</taxon>
        <taxon>Euteleostomi</taxon>
        <taxon>Archelosauria</taxon>
        <taxon>Archosauria</taxon>
        <taxon>Dinosauria</taxon>
        <taxon>Saurischia</taxon>
        <taxon>Theropoda</taxon>
        <taxon>Coelurosauria</taxon>
        <taxon>Aves</taxon>
        <taxon>Palaeognathae</taxon>
        <taxon>Apterygiformes</taxon>
        <taxon>Apterygidae</taxon>
        <taxon>Apteryx</taxon>
    </lineage>
</organism>
<gene>
    <name evidence="4" type="primary">PUDP</name>
</gene>
<evidence type="ECO:0000313" key="3">
    <source>
        <dbReference type="Proteomes" id="UP001652627"/>
    </source>
</evidence>
<feature type="compositionally biased region" description="Basic and acidic residues" evidence="2">
    <location>
        <begin position="1"/>
        <end position="11"/>
    </location>
</feature>
<sequence>MVPKMLNREQLHTPSYKQQQMDLKKKKKKNFTRRRSCEQTEEGKKKKKRKKKGVVRLLCAAKTSPLAGLALAAPASPPRRPGPSSSTAFLSATAAANCHAAPLRSGAAPAPRPRPGPLLRSRSGRPAAAERACAAATGALSCGGLAMSAPSRSSSSPAALRPATHLIFDMDGLLLDTERLYTVVFQEICGRFGKSYTWDVKSLVMGKKALEGAQIIRDVLDLPITKEELLHESKIKQERIFHTAELMPGVDKLIRHLHKHRIPIAVATSSAEVTFQMKTARHKDFFGLFHHIVLGDDPEVKHGKPQPDAFLVCAKRFDHPAPPEKCLVFEDSPLGVKGALAAGMQVVMIPDENLNPDLKKEATLVLNSMEDFKPELFGLPAYD</sequence>
<evidence type="ECO:0000256" key="2">
    <source>
        <dbReference type="SAM" id="MobiDB-lite"/>
    </source>
</evidence>
<dbReference type="SFLD" id="SFLDS00003">
    <property type="entry name" value="Haloacid_Dehalogenase"/>
    <property type="match status" value="1"/>
</dbReference>
<name>A0ABM4EI67_9AVES</name>
<dbReference type="SUPFAM" id="SSF56784">
    <property type="entry name" value="HAD-like"/>
    <property type="match status" value="1"/>
</dbReference>
<dbReference type="InterPro" id="IPR023198">
    <property type="entry name" value="PGP-like_dom2"/>
</dbReference>
<proteinExistence type="predicted"/>
<feature type="compositionally biased region" description="Basic residues" evidence="2">
    <location>
        <begin position="24"/>
        <end position="34"/>
    </location>
</feature>
<dbReference type="RefSeq" id="XP_067152383.1">
    <property type="nucleotide sequence ID" value="XM_067296282.1"/>
</dbReference>
<dbReference type="InterPro" id="IPR023214">
    <property type="entry name" value="HAD_sf"/>
</dbReference>
<dbReference type="NCBIfam" id="TIGR01509">
    <property type="entry name" value="HAD-SF-IA-v3"/>
    <property type="match status" value="1"/>
</dbReference>
<dbReference type="InterPro" id="IPR006439">
    <property type="entry name" value="HAD-SF_hydro_IA"/>
</dbReference>
<dbReference type="SFLD" id="SFLDG01135">
    <property type="entry name" value="C1.5.6:_HAD__Beta-PGM__Phospha"/>
    <property type="match status" value="1"/>
</dbReference>